<dbReference type="Gene3D" id="3.30.1240.10">
    <property type="match status" value="1"/>
</dbReference>
<keyword evidence="2" id="KW-1185">Reference proteome</keyword>
<dbReference type="EMBL" id="CP147251">
    <property type="protein sequence ID" value="WYJ76541.1"/>
    <property type="molecule type" value="Genomic_DNA"/>
</dbReference>
<dbReference type="PROSITE" id="PS01229">
    <property type="entry name" value="COF_2"/>
    <property type="match status" value="1"/>
</dbReference>
<dbReference type="NCBIfam" id="TIGR01484">
    <property type="entry name" value="HAD-SF-IIB"/>
    <property type="match status" value="1"/>
</dbReference>
<dbReference type="InterPro" id="IPR023214">
    <property type="entry name" value="HAD_sf"/>
</dbReference>
<evidence type="ECO:0000313" key="2">
    <source>
        <dbReference type="Proteomes" id="UP000664701"/>
    </source>
</evidence>
<proteinExistence type="predicted"/>
<name>A0ABZ2SN33_9ENTE</name>
<evidence type="ECO:0000313" key="1">
    <source>
        <dbReference type="EMBL" id="WYJ76541.1"/>
    </source>
</evidence>
<dbReference type="InterPro" id="IPR006379">
    <property type="entry name" value="HAD-SF_hydro_IIB"/>
</dbReference>
<dbReference type="PANTHER" id="PTHR10000:SF8">
    <property type="entry name" value="HAD SUPERFAMILY HYDROLASE-LIKE, TYPE 3"/>
    <property type="match status" value="1"/>
</dbReference>
<gene>
    <name evidence="1" type="ORF">DOK78_001174</name>
</gene>
<dbReference type="RefSeq" id="WP_207941332.1">
    <property type="nucleotide sequence ID" value="NZ_CP147251.1"/>
</dbReference>
<reference evidence="1 2" key="1">
    <citation type="submission" date="2024-03" db="EMBL/GenBank/DDBJ databases">
        <title>The Genome Sequence of Enterococcus sp. DIV2402.</title>
        <authorList>
            <consortium name="The Broad Institute Genomics Platform"/>
            <consortium name="The Broad Institute Microbial Omics Core"/>
            <consortium name="The Broad Institute Genomic Center for Infectious Diseases"/>
            <person name="Earl A."/>
            <person name="Manson A."/>
            <person name="Gilmore M."/>
            <person name="Schwartman J."/>
            <person name="Shea T."/>
            <person name="Abouelleil A."/>
            <person name="Cao P."/>
            <person name="Chapman S."/>
            <person name="Cusick C."/>
            <person name="Young S."/>
            <person name="Neafsey D."/>
            <person name="Nusbaum C."/>
            <person name="Birren B."/>
        </authorList>
    </citation>
    <scope>NUCLEOTIDE SEQUENCE [LARGE SCALE GENOMIC DNA]</scope>
    <source>
        <strain evidence="1 2">DIV2402</strain>
    </source>
</reference>
<dbReference type="Gene3D" id="3.40.50.1000">
    <property type="entry name" value="HAD superfamily/HAD-like"/>
    <property type="match status" value="1"/>
</dbReference>
<dbReference type="Pfam" id="PF08282">
    <property type="entry name" value="Hydrolase_3"/>
    <property type="match status" value="1"/>
</dbReference>
<dbReference type="InterPro" id="IPR036412">
    <property type="entry name" value="HAD-like_sf"/>
</dbReference>
<dbReference type="Proteomes" id="UP000664701">
    <property type="component" value="Chromosome"/>
</dbReference>
<evidence type="ECO:0008006" key="3">
    <source>
        <dbReference type="Google" id="ProtNLM"/>
    </source>
</evidence>
<dbReference type="SUPFAM" id="SSF56784">
    <property type="entry name" value="HAD-like"/>
    <property type="match status" value="1"/>
</dbReference>
<organism evidence="1 2">
    <name type="scientific">Candidatus Enterococcus lowellii</name>
    <dbReference type="NCBI Taxonomy" id="2230877"/>
    <lineage>
        <taxon>Bacteria</taxon>
        <taxon>Bacillati</taxon>
        <taxon>Bacillota</taxon>
        <taxon>Bacilli</taxon>
        <taxon>Lactobacillales</taxon>
        <taxon>Enterococcaceae</taxon>
        <taxon>Enterococcus</taxon>
    </lineage>
</organism>
<dbReference type="PANTHER" id="PTHR10000">
    <property type="entry name" value="PHOSPHOSERINE PHOSPHATASE"/>
    <property type="match status" value="1"/>
</dbReference>
<accession>A0ABZ2SN33</accession>
<sequence>MNIVFSDVDGTFQDFGQTVPPINLAAVRALHDQGDHFVFVTGRGYELAQELLTTTNLPCDIIFGNGAGIKLENEEPRLRNCLDHQVCLELLARLESENTFYFIHTDQGVFVNTITRYHTHFEDLHVKFEAELGTIGAEIMDYKEVYFTKECHNVLSVLTFIQEHPELNIIKIELMEADDLQKESLRDKLAIEGAYIFESYQQTLEVVNPLATKGAAILSYLKNFPKAKSYGFGDGENDVPMFEVVDVSVAMANANTDVKAVCMEQAGECAAGGLGTYIFDHLIQK</sequence>
<protein>
    <recommendedName>
        <fullName evidence="3">Cof-like hydrolase</fullName>
    </recommendedName>
</protein>